<accession>A0A0B6YZM7</accession>
<organism evidence="1">
    <name type="scientific">Arion vulgaris</name>
    <dbReference type="NCBI Taxonomy" id="1028688"/>
    <lineage>
        <taxon>Eukaryota</taxon>
        <taxon>Metazoa</taxon>
        <taxon>Spiralia</taxon>
        <taxon>Lophotrochozoa</taxon>
        <taxon>Mollusca</taxon>
        <taxon>Gastropoda</taxon>
        <taxon>Heterobranchia</taxon>
        <taxon>Euthyneura</taxon>
        <taxon>Panpulmonata</taxon>
        <taxon>Eupulmonata</taxon>
        <taxon>Stylommatophora</taxon>
        <taxon>Helicina</taxon>
        <taxon>Arionoidea</taxon>
        <taxon>Arionidae</taxon>
        <taxon>Arion</taxon>
    </lineage>
</organism>
<sequence>MAAMKPCMLKLSSYAEHNPSPSMMGMRETNVYKPVFSPIKILEIKTVNNGAELFTVSVKETATYLSATSPRTTVENLVV</sequence>
<dbReference type="EMBL" id="HACG01014853">
    <property type="protein sequence ID" value="CEK61718.1"/>
    <property type="molecule type" value="Transcribed_RNA"/>
</dbReference>
<reference evidence="1" key="1">
    <citation type="submission" date="2014-12" db="EMBL/GenBank/DDBJ databases">
        <title>Insight into the proteome of Arion vulgaris.</title>
        <authorList>
            <person name="Aradska J."/>
            <person name="Bulat T."/>
            <person name="Smidak R."/>
            <person name="Sarate P."/>
            <person name="Gangsoo J."/>
            <person name="Sialana F."/>
            <person name="Bilban M."/>
            <person name="Lubec G."/>
        </authorList>
    </citation>
    <scope>NUCLEOTIDE SEQUENCE</scope>
    <source>
        <tissue evidence="1">Skin</tissue>
    </source>
</reference>
<name>A0A0B6YZM7_9EUPU</name>
<gene>
    <name evidence="1" type="primary">ORF43044</name>
</gene>
<feature type="non-terminal residue" evidence="1">
    <location>
        <position position="79"/>
    </location>
</feature>
<protein>
    <submittedName>
        <fullName evidence="1">Uncharacterized protein</fullName>
    </submittedName>
</protein>
<dbReference type="AlphaFoldDB" id="A0A0B6YZM7"/>
<proteinExistence type="predicted"/>
<evidence type="ECO:0000313" key="1">
    <source>
        <dbReference type="EMBL" id="CEK61718.1"/>
    </source>
</evidence>